<evidence type="ECO:0000313" key="4">
    <source>
        <dbReference type="Proteomes" id="UP001055439"/>
    </source>
</evidence>
<keyword evidence="4" id="KW-1185">Reference proteome</keyword>
<dbReference type="EMBL" id="CP097510">
    <property type="protein sequence ID" value="URE28607.1"/>
    <property type="molecule type" value="Genomic_DNA"/>
</dbReference>
<evidence type="ECO:0000256" key="1">
    <source>
        <dbReference type="SAM" id="MobiDB-lite"/>
    </source>
</evidence>
<feature type="compositionally biased region" description="Low complexity" evidence="1">
    <location>
        <begin position="19"/>
        <end position="35"/>
    </location>
</feature>
<protein>
    <submittedName>
        <fullName evidence="3">Uncharacterized protein</fullName>
    </submittedName>
</protein>
<feature type="region of interest" description="Disordered" evidence="1">
    <location>
        <begin position="19"/>
        <end position="41"/>
    </location>
</feature>
<feature type="signal peptide" evidence="2">
    <location>
        <begin position="1"/>
        <end position="25"/>
    </location>
</feature>
<reference evidence="3" key="1">
    <citation type="submission" date="2022-05" db="EMBL/GenBank/DDBJ databases">
        <title>The Musa troglodytarum L. genome provides insights into the mechanism of non-climacteric behaviour and enrichment of carotenoids.</title>
        <authorList>
            <person name="Wang J."/>
        </authorList>
    </citation>
    <scope>NUCLEOTIDE SEQUENCE</scope>
    <source>
        <tissue evidence="3">Leaf</tissue>
    </source>
</reference>
<feature type="chain" id="PRO_5038987392" evidence="2">
    <location>
        <begin position="26"/>
        <end position="74"/>
    </location>
</feature>
<evidence type="ECO:0000313" key="3">
    <source>
        <dbReference type="EMBL" id="URE28607.1"/>
    </source>
</evidence>
<proteinExistence type="predicted"/>
<evidence type="ECO:0000256" key="2">
    <source>
        <dbReference type="SAM" id="SignalP"/>
    </source>
</evidence>
<dbReference type="AlphaFoldDB" id="A0A9E7HEH5"/>
<dbReference type="Proteomes" id="UP001055439">
    <property type="component" value="Chromosome 8"/>
</dbReference>
<accession>A0A9E7HEH5</accession>
<name>A0A9E7HEH5_9LILI</name>
<sequence>MAKAFIVLALLLLSGLNPSSPSAAAATTTAKPSGSAHGGHKCARASATYKLAVPLFRHRERPSVLISETKLKTK</sequence>
<gene>
    <name evidence="3" type="ORF">MUK42_07290</name>
</gene>
<keyword evidence="2" id="KW-0732">Signal</keyword>
<organism evidence="3 4">
    <name type="scientific">Musa troglodytarum</name>
    <name type="common">fe'i banana</name>
    <dbReference type="NCBI Taxonomy" id="320322"/>
    <lineage>
        <taxon>Eukaryota</taxon>
        <taxon>Viridiplantae</taxon>
        <taxon>Streptophyta</taxon>
        <taxon>Embryophyta</taxon>
        <taxon>Tracheophyta</taxon>
        <taxon>Spermatophyta</taxon>
        <taxon>Magnoliopsida</taxon>
        <taxon>Liliopsida</taxon>
        <taxon>Zingiberales</taxon>
        <taxon>Musaceae</taxon>
        <taxon>Musa</taxon>
    </lineage>
</organism>